<feature type="binding site" evidence="6">
    <location>
        <position position="285"/>
    </location>
    <ligand>
        <name>(S)-malate</name>
        <dbReference type="ChEBI" id="CHEBI:15589"/>
    </ligand>
</feature>
<proteinExistence type="inferred from homology"/>
<evidence type="ECO:0000259" key="8">
    <source>
        <dbReference type="SMART" id="SM00919"/>
    </source>
</evidence>
<dbReference type="SUPFAM" id="SSF51735">
    <property type="entry name" value="NAD(P)-binding Rossmann-fold domains"/>
    <property type="match status" value="1"/>
</dbReference>
<dbReference type="SUPFAM" id="SSF53223">
    <property type="entry name" value="Aminoacid dehydrogenase-like, N-terminal domain"/>
    <property type="match status" value="1"/>
</dbReference>
<comment type="cofactor">
    <cofactor evidence="7">
        <name>Mg(2+)</name>
        <dbReference type="ChEBI" id="CHEBI:18420"/>
    </cofactor>
    <cofactor evidence="7">
        <name>Mn(2+)</name>
        <dbReference type="ChEBI" id="CHEBI:29035"/>
    </cofactor>
    <text evidence="7">Divalent metal cations. Prefers magnesium or manganese.</text>
</comment>
<dbReference type="Gene3D" id="3.40.50.720">
    <property type="entry name" value="NAD(P)-binding Rossmann-like Domain"/>
    <property type="match status" value="1"/>
</dbReference>
<dbReference type="EMBL" id="PUUG01000075">
    <property type="protein sequence ID" value="PQP79259.1"/>
    <property type="molecule type" value="Genomic_DNA"/>
</dbReference>
<dbReference type="FunFam" id="3.40.50.720:FF:000095">
    <property type="entry name" value="NADP-dependent malic enzyme"/>
    <property type="match status" value="1"/>
</dbReference>
<evidence type="ECO:0000256" key="1">
    <source>
        <dbReference type="ARBA" id="ARBA00001936"/>
    </source>
</evidence>
<comment type="cofactor">
    <cofactor evidence="1">
        <name>Mn(2+)</name>
        <dbReference type="ChEBI" id="CHEBI:29035"/>
    </cofactor>
</comment>
<dbReference type="InterPro" id="IPR037062">
    <property type="entry name" value="Malic_N_dom_sf"/>
</dbReference>
<protein>
    <submittedName>
        <fullName evidence="10">NAD-dependent malic enzyme</fullName>
    </submittedName>
</protein>
<dbReference type="InterPro" id="IPR001891">
    <property type="entry name" value="Malic_OxRdtase"/>
</dbReference>
<dbReference type="Pfam" id="PF00390">
    <property type="entry name" value="malic"/>
    <property type="match status" value="1"/>
</dbReference>
<sequence length="390" mass="42425">MDVYEKALKLHEEKKGKIAIKSKIEVKNLQDLALAYTPGVAEPCRAINKNPQEVYKYTCKSNTLAVISNGTAVLGLGNIGAKASIPVMEGKAILFKEFANIDAFPICIDSEDPEEIINISKKISPVFGAINLEDIKSPECFEIEERLKKKLSIPVMHDDQHGTAIVVSAGIINSLKIVKKKLEETEILIIGAGAAGIAITKTLLLLKAKNIVVYDKNGPLHTNQTWMNSEQKKIASITNKNNEKGSLDEVIKNKDIVVGVSAANVLNSRLIAKMNKDAIVFALANPVPEILPEEAKKGGARIIATGRSDFPNQINNILAFPGIFRGALDARATTINLEMKIAAINTLVNIIPENELNENNIIPTVFEKKIVNEMAKAVAKAAHETRVAQK</sequence>
<dbReference type="FunFam" id="3.40.50.10380:FF:000003">
    <property type="entry name" value="NADP-dependent malic enzyme"/>
    <property type="match status" value="1"/>
</dbReference>
<organism evidence="10 11">
    <name type="scientific">Candidatus Phytoplasma phoenicium</name>
    <dbReference type="NCBI Taxonomy" id="198422"/>
    <lineage>
        <taxon>Bacteria</taxon>
        <taxon>Bacillati</taxon>
        <taxon>Mycoplasmatota</taxon>
        <taxon>Mollicutes</taxon>
        <taxon>Acholeplasmatales</taxon>
        <taxon>Acholeplasmataceae</taxon>
        <taxon>Candidatus Phytoplasma</taxon>
        <taxon>16SrIX (Pigeon pea witches'-broom group)</taxon>
    </lineage>
</organism>
<accession>A0A2S8NTK0</accession>
<dbReference type="GO" id="GO:0004470">
    <property type="term" value="F:malic enzyme activity"/>
    <property type="evidence" value="ECO:0007669"/>
    <property type="project" value="InterPro"/>
</dbReference>
<dbReference type="InterPro" id="IPR012301">
    <property type="entry name" value="Malic_N_dom"/>
</dbReference>
<comment type="similarity">
    <text evidence="2">Belongs to the malic enzymes family.</text>
</comment>
<evidence type="ECO:0000259" key="9">
    <source>
        <dbReference type="SMART" id="SM01274"/>
    </source>
</evidence>
<dbReference type="CDD" id="cd05311">
    <property type="entry name" value="NAD_bind_2_malic_enz"/>
    <property type="match status" value="1"/>
</dbReference>
<dbReference type="Proteomes" id="UP000238672">
    <property type="component" value="Unassembled WGS sequence"/>
</dbReference>
<dbReference type="PANTHER" id="PTHR43237">
    <property type="entry name" value="NADP-DEPENDENT MALIC ENZYME"/>
    <property type="match status" value="1"/>
</dbReference>
<feature type="binding site" evidence="7">
    <location>
        <position position="134"/>
    </location>
    <ligand>
        <name>a divalent metal cation</name>
        <dbReference type="ChEBI" id="CHEBI:60240"/>
    </ligand>
</feature>
<dbReference type="Pfam" id="PF03949">
    <property type="entry name" value="Malic_M"/>
    <property type="match status" value="1"/>
</dbReference>
<feature type="binding site" evidence="7">
    <location>
        <position position="133"/>
    </location>
    <ligand>
        <name>a divalent metal cation</name>
        <dbReference type="ChEBI" id="CHEBI:60240"/>
    </ligand>
</feature>
<feature type="binding site" evidence="6">
    <location>
        <position position="315"/>
    </location>
    <ligand>
        <name>(S)-malate</name>
        <dbReference type="ChEBI" id="CHEBI:15589"/>
    </ligand>
</feature>
<name>A0A2S8NTK0_9MOLU</name>
<feature type="domain" description="Malic enzyme NAD-binding" evidence="8">
    <location>
        <begin position="160"/>
        <end position="383"/>
    </location>
</feature>
<evidence type="ECO:0000256" key="6">
    <source>
        <dbReference type="PIRSR" id="PIRSR000106-2"/>
    </source>
</evidence>
<dbReference type="SMART" id="SM01274">
    <property type="entry name" value="malic"/>
    <property type="match status" value="1"/>
</dbReference>
<dbReference type="GO" id="GO:0016616">
    <property type="term" value="F:oxidoreductase activity, acting on the CH-OH group of donors, NAD or NADP as acceptor"/>
    <property type="evidence" value="ECO:0007669"/>
    <property type="project" value="InterPro"/>
</dbReference>
<keyword evidence="4" id="KW-0560">Oxidoreductase</keyword>
<dbReference type="PIRSF" id="PIRSF000106">
    <property type="entry name" value="ME"/>
    <property type="match status" value="1"/>
</dbReference>
<dbReference type="GO" id="GO:0051287">
    <property type="term" value="F:NAD binding"/>
    <property type="evidence" value="ECO:0007669"/>
    <property type="project" value="InterPro"/>
</dbReference>
<feature type="binding site" evidence="7">
    <location>
        <position position="159"/>
    </location>
    <ligand>
        <name>a divalent metal cation</name>
        <dbReference type="ChEBI" id="CHEBI:60240"/>
    </ligand>
</feature>
<comment type="caution">
    <text evidence="10">The sequence shown here is derived from an EMBL/GenBank/DDBJ whole genome shotgun (WGS) entry which is preliminary data.</text>
</comment>
<feature type="active site" description="Proton acceptor" evidence="5">
    <location>
        <position position="91"/>
    </location>
</feature>
<dbReference type="InterPro" id="IPR045213">
    <property type="entry name" value="Malic_NAD-bd_bact_type"/>
</dbReference>
<dbReference type="PANTHER" id="PTHR43237:SF4">
    <property type="entry name" value="NADP-DEPENDENT MALIC ENZYME"/>
    <property type="match status" value="1"/>
</dbReference>
<gene>
    <name evidence="10" type="ORF">C6B37_02215</name>
</gene>
<dbReference type="InterPro" id="IPR012302">
    <property type="entry name" value="Malic_NAD-bd"/>
</dbReference>
<evidence type="ECO:0000256" key="5">
    <source>
        <dbReference type="PIRSR" id="PIRSR000106-1"/>
    </source>
</evidence>
<keyword evidence="3 7" id="KW-0479">Metal-binding</keyword>
<evidence type="ECO:0000313" key="11">
    <source>
        <dbReference type="Proteomes" id="UP000238672"/>
    </source>
</evidence>
<dbReference type="Gene3D" id="3.40.50.10380">
    <property type="entry name" value="Malic enzyme, N-terminal domain"/>
    <property type="match status" value="1"/>
</dbReference>
<dbReference type="GO" id="GO:0046872">
    <property type="term" value="F:metal ion binding"/>
    <property type="evidence" value="ECO:0007669"/>
    <property type="project" value="UniProtKB-KW"/>
</dbReference>
<evidence type="ECO:0000313" key="10">
    <source>
        <dbReference type="EMBL" id="PQP79259.1"/>
    </source>
</evidence>
<feature type="domain" description="Malic enzyme N-terminal" evidence="9">
    <location>
        <begin position="15"/>
        <end position="148"/>
    </location>
</feature>
<dbReference type="InterPro" id="IPR046346">
    <property type="entry name" value="Aminoacid_DH-like_N_sf"/>
</dbReference>
<evidence type="ECO:0000256" key="2">
    <source>
        <dbReference type="ARBA" id="ARBA00008785"/>
    </source>
</evidence>
<dbReference type="SMART" id="SM00919">
    <property type="entry name" value="Malic_M"/>
    <property type="match status" value="1"/>
</dbReference>
<keyword evidence="11" id="KW-1185">Reference proteome</keyword>
<dbReference type="AlphaFoldDB" id="A0A2S8NTK0"/>
<evidence type="ECO:0000256" key="4">
    <source>
        <dbReference type="ARBA" id="ARBA00023002"/>
    </source>
</evidence>
<evidence type="ECO:0000256" key="7">
    <source>
        <dbReference type="PIRSR" id="PIRSR000106-3"/>
    </source>
</evidence>
<reference evidence="10 11" key="1">
    <citation type="submission" date="2018-02" db="EMBL/GenBank/DDBJ databases">
        <title>Metagenomics reveals mixed infection of spiroplasma and phytoplasma in chicory.</title>
        <authorList>
            <person name="Polano C."/>
            <person name="Moruzzi S."/>
            <person name="Ermacora P."/>
            <person name="Ferrini F."/>
            <person name="Martini M."/>
            <person name="Firrao G."/>
        </authorList>
    </citation>
    <scope>NUCLEOTIDE SEQUENCE [LARGE SCALE GENOMIC DNA]</scope>
    <source>
        <strain evidence="10 11">ChiP</strain>
    </source>
</reference>
<dbReference type="InterPro" id="IPR036291">
    <property type="entry name" value="NAD(P)-bd_dom_sf"/>
</dbReference>
<evidence type="ECO:0000256" key="3">
    <source>
        <dbReference type="ARBA" id="ARBA00022723"/>
    </source>
</evidence>
<feature type="active site" description="Proton donor" evidence="5">
    <location>
        <position position="36"/>
    </location>
</feature>
<dbReference type="InterPro" id="IPR051674">
    <property type="entry name" value="Malate_Decarboxylase"/>
</dbReference>